<keyword evidence="2" id="KW-1185">Reference proteome</keyword>
<reference evidence="2" key="1">
    <citation type="submission" date="2016-10" db="EMBL/GenBank/DDBJ databases">
        <authorList>
            <person name="Varghese N."/>
            <person name="Submissions S."/>
        </authorList>
    </citation>
    <scope>NUCLEOTIDE SEQUENCE [LARGE SCALE GENOMIC DNA]</scope>
    <source>
        <strain evidence="2">CGMCC 1.8711</strain>
    </source>
</reference>
<name>A0A1I6IJ78_9EURY</name>
<dbReference type="RefSeq" id="WP_089882921.1">
    <property type="nucleotide sequence ID" value="NZ_FOYS01000006.1"/>
</dbReference>
<dbReference type="AlphaFoldDB" id="A0A1I6IJ78"/>
<dbReference type="Proteomes" id="UP000243250">
    <property type="component" value="Unassembled WGS sequence"/>
</dbReference>
<proteinExistence type="predicted"/>
<evidence type="ECO:0000313" key="1">
    <source>
        <dbReference type="EMBL" id="SFR66731.1"/>
    </source>
</evidence>
<accession>A0A1I6IJ78</accession>
<sequence>MSTFDERTADDFDGRFDERPLPVTLQYLDYRCSRDGIPLGEWLRAMYETGGAVCLRCQKMGVELFLCWDEDAAALREVTRLADGLTLRPTVADPVRTSAMLTVADTIEPVLASETPFATR</sequence>
<gene>
    <name evidence="1" type="ORF">SAMN04488124_3278</name>
</gene>
<evidence type="ECO:0000313" key="2">
    <source>
        <dbReference type="Proteomes" id="UP000243250"/>
    </source>
</evidence>
<dbReference type="EMBL" id="FOYS01000006">
    <property type="protein sequence ID" value="SFR66731.1"/>
    <property type="molecule type" value="Genomic_DNA"/>
</dbReference>
<protein>
    <submittedName>
        <fullName evidence="1">Uncharacterized protein</fullName>
    </submittedName>
</protein>
<organism evidence="1 2">
    <name type="scientific">Halogeometricum limi</name>
    <dbReference type="NCBI Taxonomy" id="555875"/>
    <lineage>
        <taxon>Archaea</taxon>
        <taxon>Methanobacteriati</taxon>
        <taxon>Methanobacteriota</taxon>
        <taxon>Stenosarchaea group</taxon>
        <taxon>Halobacteria</taxon>
        <taxon>Halobacteriales</taxon>
        <taxon>Haloferacaceae</taxon>
        <taxon>Halogeometricum</taxon>
    </lineage>
</organism>